<dbReference type="Proteomes" id="UP000257109">
    <property type="component" value="Unassembled WGS sequence"/>
</dbReference>
<dbReference type="OrthoDB" id="1747743at2759"/>
<dbReference type="EMBL" id="QJKJ01003849">
    <property type="protein sequence ID" value="RDX96616.1"/>
    <property type="molecule type" value="Genomic_DNA"/>
</dbReference>
<dbReference type="PANTHER" id="PTHR35046">
    <property type="entry name" value="ZINC KNUCKLE (CCHC-TYPE) FAMILY PROTEIN"/>
    <property type="match status" value="1"/>
</dbReference>
<dbReference type="PANTHER" id="PTHR35046:SF9">
    <property type="entry name" value="RNA-DIRECTED DNA POLYMERASE"/>
    <property type="match status" value="1"/>
</dbReference>
<gene>
    <name evidence="1" type="ORF">CR513_20718</name>
</gene>
<proteinExistence type="predicted"/>
<sequence length="87" mass="10098">MENIFHSRRHIMAKLCSLIINGGSSVNVSILRLVEKKGEIVVDRQVSLAFTLGKYSYKRPWQFDRKVTHNKVTNRFSFENMGQKVTL</sequence>
<organism evidence="1 2">
    <name type="scientific">Mucuna pruriens</name>
    <name type="common">Velvet bean</name>
    <name type="synonym">Dolichos pruriens</name>
    <dbReference type="NCBI Taxonomy" id="157652"/>
    <lineage>
        <taxon>Eukaryota</taxon>
        <taxon>Viridiplantae</taxon>
        <taxon>Streptophyta</taxon>
        <taxon>Embryophyta</taxon>
        <taxon>Tracheophyta</taxon>
        <taxon>Spermatophyta</taxon>
        <taxon>Magnoliopsida</taxon>
        <taxon>eudicotyledons</taxon>
        <taxon>Gunneridae</taxon>
        <taxon>Pentapetalae</taxon>
        <taxon>rosids</taxon>
        <taxon>fabids</taxon>
        <taxon>Fabales</taxon>
        <taxon>Fabaceae</taxon>
        <taxon>Papilionoideae</taxon>
        <taxon>50 kb inversion clade</taxon>
        <taxon>NPAAA clade</taxon>
        <taxon>indigoferoid/millettioid clade</taxon>
        <taxon>Phaseoleae</taxon>
        <taxon>Mucuna</taxon>
    </lineage>
</organism>
<reference evidence="1" key="1">
    <citation type="submission" date="2018-05" db="EMBL/GenBank/DDBJ databases">
        <title>Draft genome of Mucuna pruriens seed.</title>
        <authorList>
            <person name="Nnadi N.E."/>
            <person name="Vos R."/>
            <person name="Hasami M.H."/>
            <person name="Devisetty U.K."/>
            <person name="Aguiy J.C."/>
        </authorList>
    </citation>
    <scope>NUCLEOTIDE SEQUENCE [LARGE SCALE GENOMIC DNA]</scope>
    <source>
        <strain evidence="1">JCA_2017</strain>
    </source>
</reference>
<keyword evidence="2" id="KW-1185">Reference proteome</keyword>
<evidence type="ECO:0000313" key="2">
    <source>
        <dbReference type="Proteomes" id="UP000257109"/>
    </source>
</evidence>
<dbReference type="AlphaFoldDB" id="A0A371H1P9"/>
<protein>
    <submittedName>
        <fullName evidence="1">Uncharacterized protein</fullName>
    </submittedName>
</protein>
<evidence type="ECO:0000313" key="1">
    <source>
        <dbReference type="EMBL" id="RDX96616.1"/>
    </source>
</evidence>
<accession>A0A371H1P9</accession>
<name>A0A371H1P9_MUCPR</name>
<comment type="caution">
    <text evidence="1">The sequence shown here is derived from an EMBL/GenBank/DDBJ whole genome shotgun (WGS) entry which is preliminary data.</text>
</comment>
<feature type="non-terminal residue" evidence="1">
    <location>
        <position position="1"/>
    </location>
</feature>